<gene>
    <name evidence="1" type="ORF">CHGG_10002</name>
</gene>
<proteinExistence type="predicted"/>
<evidence type="ECO:0000313" key="1">
    <source>
        <dbReference type="EMBL" id="EAQ83598.1"/>
    </source>
</evidence>
<dbReference type="GeneID" id="4395978"/>
<dbReference type="AlphaFoldDB" id="Q2GPV2"/>
<keyword evidence="2" id="KW-1185">Reference proteome</keyword>
<evidence type="ECO:0000313" key="2">
    <source>
        <dbReference type="Proteomes" id="UP000001056"/>
    </source>
</evidence>
<protein>
    <submittedName>
        <fullName evidence="1">Uncharacterized protein</fullName>
    </submittedName>
</protein>
<dbReference type="VEuPathDB" id="FungiDB:CHGG_10002"/>
<name>Q2GPV2_CHAGB</name>
<dbReference type="Proteomes" id="UP000001056">
    <property type="component" value="Unassembled WGS sequence"/>
</dbReference>
<dbReference type="InParanoid" id="Q2GPV2"/>
<accession>Q2GPV2</accession>
<reference evidence="2" key="1">
    <citation type="journal article" date="2015" name="Genome Announc.">
        <title>Draft genome sequence of the cellulolytic fungus Chaetomium globosum.</title>
        <authorList>
            <person name="Cuomo C.A."/>
            <person name="Untereiner W.A."/>
            <person name="Ma L.-J."/>
            <person name="Grabherr M."/>
            <person name="Birren B.W."/>
        </authorList>
    </citation>
    <scope>NUCLEOTIDE SEQUENCE [LARGE SCALE GENOMIC DNA]</scope>
    <source>
        <strain evidence="2">ATCC 6205 / CBS 148.51 / DSM 1962 / NBRC 6347 / NRRL 1970</strain>
    </source>
</reference>
<dbReference type="RefSeq" id="XP_001227929.1">
    <property type="nucleotide sequence ID" value="XM_001227928.1"/>
</dbReference>
<dbReference type="HOGENOM" id="CLU_3191264_0_0_1"/>
<sequence>MQPESMRLRLHSLALVTGHWQMGIFTEELGETSRSLPGSRLAAVHT</sequence>
<organism evidence="1 2">
    <name type="scientific">Chaetomium globosum (strain ATCC 6205 / CBS 148.51 / DSM 1962 / NBRC 6347 / NRRL 1970)</name>
    <name type="common">Soil fungus</name>
    <dbReference type="NCBI Taxonomy" id="306901"/>
    <lineage>
        <taxon>Eukaryota</taxon>
        <taxon>Fungi</taxon>
        <taxon>Dikarya</taxon>
        <taxon>Ascomycota</taxon>
        <taxon>Pezizomycotina</taxon>
        <taxon>Sordariomycetes</taxon>
        <taxon>Sordariomycetidae</taxon>
        <taxon>Sordariales</taxon>
        <taxon>Chaetomiaceae</taxon>
        <taxon>Chaetomium</taxon>
    </lineage>
</organism>
<dbReference type="EMBL" id="CH408035">
    <property type="protein sequence ID" value="EAQ83598.1"/>
    <property type="molecule type" value="Genomic_DNA"/>
</dbReference>